<comment type="similarity">
    <text evidence="1">Belongs to the bifunctional nuclease family.</text>
</comment>
<evidence type="ECO:0000259" key="4">
    <source>
        <dbReference type="PROSITE" id="PS51658"/>
    </source>
</evidence>
<feature type="domain" description="BFN" evidence="4">
    <location>
        <begin position="1"/>
        <end position="132"/>
    </location>
</feature>
<dbReference type="EMBL" id="CASHTH010003050">
    <property type="protein sequence ID" value="CAI8039562.1"/>
    <property type="molecule type" value="Genomic_DNA"/>
</dbReference>
<dbReference type="PANTHER" id="PTHR15160:SF1">
    <property type="entry name" value="VON HIPPEL-LINDAU DISEASE TUMOR SUPPRESSOR"/>
    <property type="match status" value="1"/>
</dbReference>
<accession>A0AA35T226</accession>
<protein>
    <submittedName>
        <fullName evidence="5">Uncharacterized protein Rv1829</fullName>
    </submittedName>
</protein>
<evidence type="ECO:0000256" key="3">
    <source>
        <dbReference type="SAM" id="MobiDB-lite"/>
    </source>
</evidence>
<dbReference type="Pfam" id="PF02577">
    <property type="entry name" value="BFN_dom"/>
    <property type="match status" value="1"/>
</dbReference>
<dbReference type="AlphaFoldDB" id="A0AA35T226"/>
<dbReference type="Gene3D" id="3.10.690.10">
    <property type="entry name" value="Bifunctional nuclease domain"/>
    <property type="match status" value="1"/>
</dbReference>
<gene>
    <name evidence="5" type="ORF">GBAR_LOCUS22017</name>
</gene>
<reference evidence="5" key="1">
    <citation type="submission" date="2023-03" db="EMBL/GenBank/DDBJ databases">
        <authorList>
            <person name="Steffen K."/>
            <person name="Cardenas P."/>
        </authorList>
    </citation>
    <scope>NUCLEOTIDE SEQUENCE</scope>
</reference>
<comment type="function">
    <text evidence="2">Bifunctional nuclease with both RNase and DNase activities. Involved in basal defense response. Participates in abscisic acid-derived callose deposition following infection by a necrotrophic pathogen.</text>
</comment>
<organism evidence="5 6">
    <name type="scientific">Geodia barretti</name>
    <name type="common">Barrett's horny sponge</name>
    <dbReference type="NCBI Taxonomy" id="519541"/>
    <lineage>
        <taxon>Eukaryota</taxon>
        <taxon>Metazoa</taxon>
        <taxon>Porifera</taxon>
        <taxon>Demospongiae</taxon>
        <taxon>Heteroscleromorpha</taxon>
        <taxon>Tetractinellida</taxon>
        <taxon>Astrophorina</taxon>
        <taxon>Geodiidae</taxon>
        <taxon>Geodia</taxon>
    </lineage>
</organism>
<dbReference type="SUPFAM" id="SSF103256">
    <property type="entry name" value="Hypothetical protein TM0160"/>
    <property type="match status" value="1"/>
</dbReference>
<feature type="region of interest" description="Disordered" evidence="3">
    <location>
        <begin position="133"/>
        <end position="156"/>
    </location>
</feature>
<dbReference type="InterPro" id="IPR003729">
    <property type="entry name" value="Bi_nuclease_dom"/>
</dbReference>
<evidence type="ECO:0000313" key="5">
    <source>
        <dbReference type="EMBL" id="CAI8039562.1"/>
    </source>
</evidence>
<dbReference type="PANTHER" id="PTHR15160">
    <property type="entry name" value="VON HIPPEL-LINDAU PROTEIN"/>
    <property type="match status" value="1"/>
</dbReference>
<sequence>MRELVIDSIRMSQMNYQRVVVLKELETDLFLLIWIGPTEAEAIAVKMQGMTVPRPLTHDLLVDLVKSVGGSFDHILVNDLQNETFYAKVVIRVGEQTHEIDSRPSDAMAVAVRAEVPIYVADEVMEKAAISMDQETGAPVTQPAPGGEAAETNVTEEELQKLSAFTDLINELDMEDFERK</sequence>
<proteinExistence type="inferred from homology"/>
<keyword evidence="6" id="KW-1185">Reference proteome</keyword>
<comment type="caution">
    <text evidence="5">The sequence shown here is derived from an EMBL/GenBank/DDBJ whole genome shotgun (WGS) entry which is preliminary data.</text>
</comment>
<evidence type="ECO:0000256" key="2">
    <source>
        <dbReference type="ARBA" id="ARBA00025428"/>
    </source>
</evidence>
<dbReference type="Proteomes" id="UP001174909">
    <property type="component" value="Unassembled WGS sequence"/>
</dbReference>
<name>A0AA35T226_GEOBA</name>
<evidence type="ECO:0000313" key="6">
    <source>
        <dbReference type="Proteomes" id="UP001174909"/>
    </source>
</evidence>
<dbReference type="PROSITE" id="PS51658">
    <property type="entry name" value="BFN"/>
    <property type="match status" value="1"/>
</dbReference>
<dbReference type="InterPro" id="IPR036104">
    <property type="entry name" value="BFN_sf"/>
</dbReference>
<dbReference type="GO" id="GO:0004518">
    <property type="term" value="F:nuclease activity"/>
    <property type="evidence" value="ECO:0007669"/>
    <property type="project" value="InterPro"/>
</dbReference>
<evidence type="ECO:0000256" key="1">
    <source>
        <dbReference type="ARBA" id="ARBA00009095"/>
    </source>
</evidence>